<dbReference type="OrthoDB" id="9806724at2"/>
<evidence type="ECO:0000256" key="2">
    <source>
        <dbReference type="ARBA" id="ARBA00004950"/>
    </source>
</evidence>
<evidence type="ECO:0000256" key="9">
    <source>
        <dbReference type="ARBA" id="ARBA00048305"/>
    </source>
</evidence>
<evidence type="ECO:0000256" key="7">
    <source>
        <dbReference type="ARBA" id="ARBA00022827"/>
    </source>
</evidence>
<evidence type="ECO:0000256" key="6">
    <source>
        <dbReference type="ARBA" id="ARBA00022642"/>
    </source>
</evidence>
<dbReference type="InterPro" id="IPR027477">
    <property type="entry name" value="Succ_DH/fumarate_Rdtase_cat_sf"/>
</dbReference>
<evidence type="ECO:0000313" key="12">
    <source>
        <dbReference type="EMBL" id="KYO52027.1"/>
    </source>
</evidence>
<dbReference type="InterPro" id="IPR036188">
    <property type="entry name" value="FAD/NAD-bd_sf"/>
</dbReference>
<evidence type="ECO:0000256" key="5">
    <source>
        <dbReference type="ARBA" id="ARBA00022630"/>
    </source>
</evidence>
<dbReference type="SUPFAM" id="SSF46977">
    <property type="entry name" value="Succinate dehydrogenase/fumarate reductase flavoprotein C-terminal domain"/>
    <property type="match status" value="1"/>
</dbReference>
<evidence type="ECO:0000256" key="10">
    <source>
        <dbReference type="SAM" id="MobiDB-lite"/>
    </source>
</evidence>
<comment type="similarity">
    <text evidence="3">Belongs to the FAD-dependent oxidoreductase 2 family. NadB subfamily.</text>
</comment>
<dbReference type="Gene3D" id="3.90.700.10">
    <property type="entry name" value="Succinate dehydrogenase/fumarate reductase flavoprotein, catalytic domain"/>
    <property type="match status" value="1"/>
</dbReference>
<protein>
    <recommendedName>
        <fullName evidence="4">L-aspartate oxidase</fullName>
        <ecNumber evidence="4">1.4.3.16</ecNumber>
    </recommendedName>
</protein>
<dbReference type="EMBL" id="LPZR01000164">
    <property type="protein sequence ID" value="KYO52027.1"/>
    <property type="molecule type" value="Genomic_DNA"/>
</dbReference>
<dbReference type="PANTHER" id="PTHR42716:SF2">
    <property type="entry name" value="L-ASPARTATE OXIDASE, CHLOROPLASTIC"/>
    <property type="match status" value="1"/>
</dbReference>
<dbReference type="Gene3D" id="3.50.50.60">
    <property type="entry name" value="FAD/NAD(P)-binding domain"/>
    <property type="match status" value="1"/>
</dbReference>
<keyword evidence="7" id="KW-0274">FAD</keyword>
<dbReference type="SUPFAM" id="SSF56425">
    <property type="entry name" value="Succinate dehydrogenase/fumarate reductase flavoprotein, catalytic domain"/>
    <property type="match status" value="1"/>
</dbReference>
<dbReference type="EC" id="1.4.3.16" evidence="4"/>
<keyword evidence="5" id="KW-0285">Flavoprotein</keyword>
<keyword evidence="6" id="KW-0662">Pyridine nucleotide biosynthesis</keyword>
<proteinExistence type="inferred from homology"/>
<dbReference type="PRINTS" id="PR00368">
    <property type="entry name" value="FADPNR"/>
</dbReference>
<evidence type="ECO:0000259" key="11">
    <source>
        <dbReference type="Pfam" id="PF00890"/>
    </source>
</evidence>
<dbReference type="InterPro" id="IPR005288">
    <property type="entry name" value="NadB"/>
</dbReference>
<organism evidence="12 13">
    <name type="scientific">Tistrella mobilis</name>
    <dbReference type="NCBI Taxonomy" id="171437"/>
    <lineage>
        <taxon>Bacteria</taxon>
        <taxon>Pseudomonadati</taxon>
        <taxon>Pseudomonadota</taxon>
        <taxon>Alphaproteobacteria</taxon>
        <taxon>Geminicoccales</taxon>
        <taxon>Geminicoccaceae</taxon>
        <taxon>Tistrella</taxon>
    </lineage>
</organism>
<dbReference type="AlphaFoldDB" id="A0A162KT67"/>
<comment type="caution">
    <text evidence="12">The sequence shown here is derived from an EMBL/GenBank/DDBJ whole genome shotgun (WGS) entry which is preliminary data.</text>
</comment>
<keyword evidence="8" id="KW-0560">Oxidoreductase</keyword>
<evidence type="ECO:0000256" key="8">
    <source>
        <dbReference type="ARBA" id="ARBA00023002"/>
    </source>
</evidence>
<dbReference type="PANTHER" id="PTHR42716">
    <property type="entry name" value="L-ASPARTATE OXIDASE"/>
    <property type="match status" value="1"/>
</dbReference>
<dbReference type="InterPro" id="IPR037099">
    <property type="entry name" value="Fum_R/Succ_DH_flav-like_C_sf"/>
</dbReference>
<sequence length="505" mass="50246">MFTPLDPPTETLTTGVVVVGAGAAGLATALNLAPCQVVVLAHGPAATGWAQGGIAAATGPDDSPALHAADTAAAGAGLVDPLVAALVTAAGPGCIDWLQSAGVTFDPGTDGRPALGLEAAHGRARILHAGGDATGRAILAALTARAAAAPHIRRLDTAEATALLTDARGRIAGIIVDLAGRRLMIRTPAVVLATGGIGGLYAQSTNPPGATGRGLALAARIGAGLRDLEFVQFHPTAMDLGGDPMPLASEAIRGAGAVLIDGAGRPVMAGIPGGDLAPRDVVARQVAATIDAGDRVFLDARAAIGPGFAERFPTAAAACRKAGIDPASQPIPVAPAAHYHMGGIAVDLAGRTGIPGLWAAGEVAATGLHGANRLASNSLLEALVCGGWVARDILSTSPDARAPVIRPALSTGRTGTGEGAVAIGRLRTAMSRQAGVLRDAAGLDHLIGLAAAIEADPQLPAAIADRALVCRLIAEAARDRPDSVGAHQRADTTPLALRERRHVPA</sequence>
<feature type="region of interest" description="Disordered" evidence="10">
    <location>
        <begin position="481"/>
        <end position="505"/>
    </location>
</feature>
<dbReference type="Gene3D" id="1.20.58.100">
    <property type="entry name" value="Fumarate reductase/succinate dehydrogenase flavoprotein-like, C-terminal domain"/>
    <property type="match status" value="1"/>
</dbReference>
<name>A0A162KT67_9PROT</name>
<evidence type="ECO:0000313" key="13">
    <source>
        <dbReference type="Proteomes" id="UP000075787"/>
    </source>
</evidence>
<evidence type="ECO:0000256" key="3">
    <source>
        <dbReference type="ARBA" id="ARBA00008562"/>
    </source>
</evidence>
<dbReference type="SUPFAM" id="SSF51905">
    <property type="entry name" value="FAD/NAD(P)-binding domain"/>
    <property type="match status" value="1"/>
</dbReference>
<gene>
    <name evidence="12" type="ORF">AUP44_07420</name>
</gene>
<evidence type="ECO:0000256" key="4">
    <source>
        <dbReference type="ARBA" id="ARBA00012173"/>
    </source>
</evidence>
<comment type="cofactor">
    <cofactor evidence="1">
        <name>FAD</name>
        <dbReference type="ChEBI" id="CHEBI:57692"/>
    </cofactor>
</comment>
<evidence type="ECO:0000256" key="1">
    <source>
        <dbReference type="ARBA" id="ARBA00001974"/>
    </source>
</evidence>
<dbReference type="InterPro" id="IPR003953">
    <property type="entry name" value="FAD-dep_OxRdtase_2_FAD-bd"/>
</dbReference>
<dbReference type="NCBIfam" id="NF005701">
    <property type="entry name" value="PRK07512.1"/>
    <property type="match status" value="1"/>
</dbReference>
<dbReference type="RefSeq" id="WP_062765328.1">
    <property type="nucleotide sequence ID" value="NZ_CP121045.1"/>
</dbReference>
<comment type="pathway">
    <text evidence="2">Cofactor biosynthesis; NAD(+) biosynthesis; iminoaspartate from L-aspartate (oxidase route): step 1/1.</text>
</comment>
<dbReference type="Pfam" id="PF00890">
    <property type="entry name" value="FAD_binding_2"/>
    <property type="match status" value="1"/>
</dbReference>
<dbReference type="GO" id="GO:0008734">
    <property type="term" value="F:L-aspartate oxidase activity"/>
    <property type="evidence" value="ECO:0007669"/>
    <property type="project" value="UniProtKB-EC"/>
</dbReference>
<comment type="catalytic activity">
    <reaction evidence="9">
        <text>L-aspartate + O2 = iminosuccinate + H2O2</text>
        <dbReference type="Rhea" id="RHEA:25876"/>
        <dbReference type="ChEBI" id="CHEBI:15379"/>
        <dbReference type="ChEBI" id="CHEBI:16240"/>
        <dbReference type="ChEBI" id="CHEBI:29991"/>
        <dbReference type="ChEBI" id="CHEBI:77875"/>
        <dbReference type="EC" id="1.4.3.16"/>
    </reaction>
    <physiologicalReaction direction="left-to-right" evidence="9">
        <dbReference type="Rhea" id="RHEA:25877"/>
    </physiologicalReaction>
</comment>
<accession>A0A162KT67</accession>
<reference evidence="12 13" key="1">
    <citation type="submission" date="2015-12" db="EMBL/GenBank/DDBJ databases">
        <title>Genome sequence of Tistrella mobilis MCCC 1A02139.</title>
        <authorList>
            <person name="Lu L."/>
            <person name="Lai Q."/>
            <person name="Shao Z."/>
            <person name="Qian P."/>
        </authorList>
    </citation>
    <scope>NUCLEOTIDE SEQUENCE [LARGE SCALE GENOMIC DNA]</scope>
    <source>
        <strain evidence="12 13">MCCC 1A02139</strain>
    </source>
</reference>
<feature type="domain" description="FAD-dependent oxidoreductase 2 FAD-binding" evidence="11">
    <location>
        <begin position="16"/>
        <end position="379"/>
    </location>
</feature>
<dbReference type="UniPathway" id="UPA00253">
    <property type="reaction ID" value="UER00326"/>
</dbReference>
<dbReference type="GO" id="GO:0034628">
    <property type="term" value="P:'de novo' NAD+ biosynthetic process from L-aspartate"/>
    <property type="evidence" value="ECO:0007669"/>
    <property type="project" value="TreeGrafter"/>
</dbReference>
<dbReference type="Proteomes" id="UP000075787">
    <property type="component" value="Unassembled WGS sequence"/>
</dbReference>
<dbReference type="GeneID" id="97241663"/>